<dbReference type="Proteomes" id="UP000251314">
    <property type="component" value="Unassembled WGS sequence"/>
</dbReference>
<dbReference type="EMBL" id="JAENGZ010000086">
    <property type="protein sequence ID" value="KAG6969828.1"/>
    <property type="molecule type" value="Genomic_DNA"/>
</dbReference>
<evidence type="ECO:0000313" key="4">
    <source>
        <dbReference type="EMBL" id="KAG2996821.1"/>
    </source>
</evidence>
<dbReference type="Proteomes" id="UP000736787">
    <property type="component" value="Unassembled WGS sequence"/>
</dbReference>
<dbReference type="EMBL" id="MJFZ01000339">
    <property type="protein sequence ID" value="RAW31067.1"/>
    <property type="molecule type" value="Genomic_DNA"/>
</dbReference>
<dbReference type="VEuPathDB" id="FungiDB:PC110_g12560"/>
<evidence type="ECO:0000313" key="6">
    <source>
        <dbReference type="EMBL" id="KAG6969828.1"/>
    </source>
</evidence>
<reference evidence="1" key="2">
    <citation type="submission" date="2018-10" db="EMBL/GenBank/DDBJ databases">
        <title>Effector identification in a new, highly contiguous assembly of the strawberry crown rot pathogen Phytophthora cactorum.</title>
        <authorList>
            <person name="Armitage A.D."/>
            <person name="Nellist C.F."/>
            <person name="Bates H."/>
            <person name="Vickerstaff R.J."/>
            <person name="Harrison R.J."/>
        </authorList>
    </citation>
    <scope>NUCLEOTIDE SEQUENCE</scope>
    <source>
        <strain evidence="1">15-7</strain>
        <strain evidence="2">4032</strain>
        <strain evidence="3">4040</strain>
        <strain evidence="4">P415</strain>
        <strain evidence="5">P421</strain>
    </source>
</reference>
<dbReference type="Proteomes" id="UP000774804">
    <property type="component" value="Unassembled WGS sequence"/>
</dbReference>
<dbReference type="EMBL" id="RCML01000032">
    <property type="protein sequence ID" value="KAG2996821.1"/>
    <property type="molecule type" value="Genomic_DNA"/>
</dbReference>
<dbReference type="Proteomes" id="UP000735874">
    <property type="component" value="Unassembled WGS sequence"/>
</dbReference>
<evidence type="ECO:0000313" key="7">
    <source>
        <dbReference type="EMBL" id="RAW31067.1"/>
    </source>
</evidence>
<evidence type="ECO:0000313" key="1">
    <source>
        <dbReference type="EMBL" id="KAG2866943.1"/>
    </source>
</evidence>
<proteinExistence type="predicted"/>
<evidence type="ECO:0000313" key="8">
    <source>
        <dbReference type="Proteomes" id="UP000251314"/>
    </source>
</evidence>
<reference evidence="6" key="3">
    <citation type="submission" date="2021-01" db="EMBL/GenBank/DDBJ databases">
        <title>Phytophthora aleatoria, a newly-described species from Pinus radiata is distinct from Phytophthora cactorum isolates based on comparative genomics.</title>
        <authorList>
            <person name="Mcdougal R."/>
            <person name="Panda P."/>
            <person name="Williams N."/>
            <person name="Studholme D.J."/>
        </authorList>
    </citation>
    <scope>NUCLEOTIDE SEQUENCE</scope>
    <source>
        <strain evidence="6">NZFS 3830</strain>
    </source>
</reference>
<gene>
    <name evidence="6" type="ORF">JG687_00002975</name>
    <name evidence="7" type="ORF">PC110_g12560</name>
    <name evidence="1" type="ORF">PC113_g2368</name>
    <name evidence="2" type="ORF">PC115_g1684</name>
    <name evidence="3" type="ORF">PC117_g2519</name>
    <name evidence="4" type="ORF">PC118_g2264</name>
    <name evidence="5" type="ORF">PC129_g1236</name>
</gene>
<reference evidence="7 8" key="1">
    <citation type="submission" date="2018-01" db="EMBL/GenBank/DDBJ databases">
        <title>Draft genome of the strawberry crown rot pathogen Phytophthora cactorum.</title>
        <authorList>
            <person name="Armitage A.D."/>
            <person name="Lysoe E."/>
            <person name="Nellist C.F."/>
            <person name="Harrison R.J."/>
            <person name="Brurberg M.B."/>
        </authorList>
    </citation>
    <scope>NUCLEOTIDE SEQUENCE [LARGE SCALE GENOMIC DNA]</scope>
    <source>
        <strain evidence="7 8">10300</strain>
    </source>
</reference>
<evidence type="ECO:0000313" key="3">
    <source>
        <dbReference type="EMBL" id="KAG2952797.1"/>
    </source>
</evidence>
<dbReference type="EMBL" id="RCMI01000022">
    <property type="protein sequence ID" value="KAG2941908.1"/>
    <property type="molecule type" value="Genomic_DNA"/>
</dbReference>
<dbReference type="AlphaFoldDB" id="A0A329S2A6"/>
<protein>
    <submittedName>
        <fullName evidence="7">Uncharacterized protein</fullName>
    </submittedName>
</protein>
<comment type="caution">
    <text evidence="7">The sequence shown here is derived from an EMBL/GenBank/DDBJ whole genome shotgun (WGS) entry which is preliminary data.</text>
</comment>
<dbReference type="EMBL" id="RCMK01000033">
    <property type="protein sequence ID" value="KAG2952797.1"/>
    <property type="molecule type" value="Genomic_DNA"/>
</dbReference>
<keyword evidence="8" id="KW-1185">Reference proteome</keyword>
<dbReference type="Proteomes" id="UP000760860">
    <property type="component" value="Unassembled WGS sequence"/>
</dbReference>
<evidence type="ECO:0000313" key="2">
    <source>
        <dbReference type="EMBL" id="KAG2941908.1"/>
    </source>
</evidence>
<dbReference type="EMBL" id="RCMV01000019">
    <property type="protein sequence ID" value="KAG3228254.1"/>
    <property type="molecule type" value="Genomic_DNA"/>
</dbReference>
<dbReference type="Proteomes" id="UP000688947">
    <property type="component" value="Unassembled WGS sequence"/>
</dbReference>
<sequence length="53" mass="5980">MFQQRVTTKRRWCVRSQSEDPASDVAHVYAALQAAMCGERSAQRNPREEKAAG</sequence>
<dbReference type="OrthoDB" id="10272669at2759"/>
<evidence type="ECO:0000313" key="5">
    <source>
        <dbReference type="EMBL" id="KAG3228254.1"/>
    </source>
</evidence>
<name>A0A329S2A6_9STRA</name>
<dbReference type="EMBL" id="RCMG01000032">
    <property type="protein sequence ID" value="KAG2866943.1"/>
    <property type="molecule type" value="Genomic_DNA"/>
</dbReference>
<dbReference type="Proteomes" id="UP000697107">
    <property type="component" value="Unassembled WGS sequence"/>
</dbReference>
<accession>A0A329S2A6</accession>
<organism evidence="7 8">
    <name type="scientific">Phytophthora cactorum</name>
    <dbReference type="NCBI Taxonomy" id="29920"/>
    <lineage>
        <taxon>Eukaryota</taxon>
        <taxon>Sar</taxon>
        <taxon>Stramenopiles</taxon>
        <taxon>Oomycota</taxon>
        <taxon>Peronosporomycetes</taxon>
        <taxon>Peronosporales</taxon>
        <taxon>Peronosporaceae</taxon>
        <taxon>Phytophthora</taxon>
    </lineage>
</organism>